<accession>X1RCM1</accession>
<proteinExistence type="predicted"/>
<dbReference type="Pfam" id="PF01381">
    <property type="entry name" value="HTH_3"/>
    <property type="match status" value="1"/>
</dbReference>
<dbReference type="EMBL" id="BARV01041714">
    <property type="protein sequence ID" value="GAI53339.1"/>
    <property type="molecule type" value="Genomic_DNA"/>
</dbReference>
<dbReference type="Gene3D" id="1.10.260.40">
    <property type="entry name" value="lambda repressor-like DNA-binding domains"/>
    <property type="match status" value="1"/>
</dbReference>
<protein>
    <recommendedName>
        <fullName evidence="1">HTH cro/C1-type domain-containing protein</fullName>
    </recommendedName>
</protein>
<sequence length="37" mass="4298">MEIGREIRKIRENEKLTLKRLSELSGITISGLSQIER</sequence>
<dbReference type="AlphaFoldDB" id="X1RCM1"/>
<name>X1RCM1_9ZZZZ</name>
<feature type="domain" description="HTH cro/C1-type" evidence="1">
    <location>
        <begin position="7"/>
        <end position="37"/>
    </location>
</feature>
<gene>
    <name evidence="2" type="ORF">S06H3_63029</name>
</gene>
<evidence type="ECO:0000259" key="1">
    <source>
        <dbReference type="PROSITE" id="PS50943"/>
    </source>
</evidence>
<organism evidence="2">
    <name type="scientific">marine sediment metagenome</name>
    <dbReference type="NCBI Taxonomy" id="412755"/>
    <lineage>
        <taxon>unclassified sequences</taxon>
        <taxon>metagenomes</taxon>
        <taxon>ecological metagenomes</taxon>
    </lineage>
</organism>
<dbReference type="InterPro" id="IPR010982">
    <property type="entry name" value="Lambda_DNA-bd_dom_sf"/>
</dbReference>
<dbReference type="InterPro" id="IPR001387">
    <property type="entry name" value="Cro/C1-type_HTH"/>
</dbReference>
<dbReference type="SUPFAM" id="SSF47413">
    <property type="entry name" value="lambda repressor-like DNA-binding domains"/>
    <property type="match status" value="1"/>
</dbReference>
<reference evidence="2" key="1">
    <citation type="journal article" date="2014" name="Front. Microbiol.">
        <title>High frequency of phylogenetically diverse reductive dehalogenase-homologous genes in deep subseafloor sedimentary metagenomes.</title>
        <authorList>
            <person name="Kawai M."/>
            <person name="Futagami T."/>
            <person name="Toyoda A."/>
            <person name="Takaki Y."/>
            <person name="Nishi S."/>
            <person name="Hori S."/>
            <person name="Arai W."/>
            <person name="Tsubouchi T."/>
            <person name="Morono Y."/>
            <person name="Uchiyama I."/>
            <person name="Ito T."/>
            <person name="Fujiyama A."/>
            <person name="Inagaki F."/>
            <person name="Takami H."/>
        </authorList>
    </citation>
    <scope>NUCLEOTIDE SEQUENCE</scope>
    <source>
        <strain evidence="2">Expedition CK06-06</strain>
    </source>
</reference>
<dbReference type="PROSITE" id="PS50943">
    <property type="entry name" value="HTH_CROC1"/>
    <property type="match status" value="1"/>
</dbReference>
<feature type="non-terminal residue" evidence="2">
    <location>
        <position position="37"/>
    </location>
</feature>
<evidence type="ECO:0000313" key="2">
    <source>
        <dbReference type="EMBL" id="GAI53339.1"/>
    </source>
</evidence>
<comment type="caution">
    <text evidence="2">The sequence shown here is derived from an EMBL/GenBank/DDBJ whole genome shotgun (WGS) entry which is preliminary data.</text>
</comment>
<dbReference type="GO" id="GO:0003677">
    <property type="term" value="F:DNA binding"/>
    <property type="evidence" value="ECO:0007669"/>
    <property type="project" value="InterPro"/>
</dbReference>